<protein>
    <submittedName>
        <fullName evidence="2">Uncharacterized protein</fullName>
    </submittedName>
</protein>
<sequence>MLFTYFFWFALFNFAYLISLSHFAIGFRYSFRLIPIFWAIARAYPRSQATYPLDVDTLCTTDTIS</sequence>
<dbReference type="EMBL" id="BOSE01000006">
    <property type="protein sequence ID" value="GIP17545.1"/>
    <property type="molecule type" value="Genomic_DNA"/>
</dbReference>
<proteinExistence type="predicted"/>
<accession>A0A919YQG4</accession>
<organism evidence="2 3">
    <name type="scientific">Paenibacillus montaniterrae</name>
    <dbReference type="NCBI Taxonomy" id="429341"/>
    <lineage>
        <taxon>Bacteria</taxon>
        <taxon>Bacillati</taxon>
        <taxon>Bacillota</taxon>
        <taxon>Bacilli</taxon>
        <taxon>Bacillales</taxon>
        <taxon>Paenibacillaceae</taxon>
        <taxon>Paenibacillus</taxon>
    </lineage>
</organism>
<evidence type="ECO:0000313" key="3">
    <source>
        <dbReference type="Proteomes" id="UP000683139"/>
    </source>
</evidence>
<evidence type="ECO:0000256" key="1">
    <source>
        <dbReference type="SAM" id="Phobius"/>
    </source>
</evidence>
<comment type="caution">
    <text evidence="2">The sequence shown here is derived from an EMBL/GenBank/DDBJ whole genome shotgun (WGS) entry which is preliminary data.</text>
</comment>
<name>A0A919YQG4_9BACL</name>
<reference evidence="2" key="1">
    <citation type="submission" date="2021-03" db="EMBL/GenBank/DDBJ databases">
        <title>Antimicrobial resistance genes in bacteria isolated from Japanese honey, and their potential for conferring macrolide and lincosamide resistance in the American foulbrood pathogen Paenibacillus larvae.</title>
        <authorList>
            <person name="Okamoto M."/>
            <person name="Kumagai M."/>
            <person name="Kanamori H."/>
            <person name="Takamatsu D."/>
        </authorList>
    </citation>
    <scope>NUCLEOTIDE SEQUENCE</scope>
    <source>
        <strain evidence="2">J40TS1</strain>
    </source>
</reference>
<dbReference type="AlphaFoldDB" id="A0A919YQG4"/>
<keyword evidence="1" id="KW-0472">Membrane</keyword>
<keyword evidence="3" id="KW-1185">Reference proteome</keyword>
<keyword evidence="1" id="KW-1133">Transmembrane helix</keyword>
<gene>
    <name evidence="2" type="ORF">J40TS1_31870</name>
</gene>
<feature type="transmembrane region" description="Helical" evidence="1">
    <location>
        <begin position="6"/>
        <end position="27"/>
    </location>
</feature>
<evidence type="ECO:0000313" key="2">
    <source>
        <dbReference type="EMBL" id="GIP17545.1"/>
    </source>
</evidence>
<keyword evidence="1" id="KW-0812">Transmembrane</keyword>
<dbReference type="Proteomes" id="UP000683139">
    <property type="component" value="Unassembled WGS sequence"/>
</dbReference>